<reference evidence="9 10" key="1">
    <citation type="journal article" date="2023" name="Science">
        <title>Elucidation of the pathway for biosynthesis of saponin adjuvants from the soapbark tree.</title>
        <authorList>
            <person name="Reed J."/>
            <person name="Orme A."/>
            <person name="El-Demerdash A."/>
            <person name="Owen C."/>
            <person name="Martin L.B.B."/>
            <person name="Misra R.C."/>
            <person name="Kikuchi S."/>
            <person name="Rejzek M."/>
            <person name="Martin A.C."/>
            <person name="Harkess A."/>
            <person name="Leebens-Mack J."/>
            <person name="Louveau T."/>
            <person name="Stephenson M.J."/>
            <person name="Osbourn A."/>
        </authorList>
    </citation>
    <scope>NUCLEOTIDE SEQUENCE [LARGE SCALE GENOMIC DNA]</scope>
    <source>
        <strain evidence="9">S10</strain>
    </source>
</reference>
<dbReference type="PANTHER" id="PTHR33370:SF1">
    <property type="entry name" value="TRANSLATION INITIATION FACTOR IF-1, CHLOROPLASTIC"/>
    <property type="match status" value="1"/>
</dbReference>
<dbReference type="KEGG" id="qsa:O6P43_000959"/>
<protein>
    <recommendedName>
        <fullName evidence="6">Translation initiation factor IF-1, chloroplastic</fullName>
    </recommendedName>
</protein>
<keyword evidence="4 7" id="KW-0396">Initiation factor</keyword>
<dbReference type="PANTHER" id="PTHR33370">
    <property type="entry name" value="TRANSLATION INITIATION FACTOR IF-1, CHLOROPLASTIC"/>
    <property type="match status" value="1"/>
</dbReference>
<comment type="subunit">
    <text evidence="3">Component of the 30S ribosomal translation pre-initiation complex which assembles on the 30S ribosome in the order IF-2 and IF-3, IF-1 and N-formylmethionyl-tRNA(fMet); mRNA recruitment can occur at any time during PIC assembly.</text>
</comment>
<evidence type="ECO:0000259" key="8">
    <source>
        <dbReference type="PROSITE" id="PS50832"/>
    </source>
</evidence>
<evidence type="ECO:0000256" key="6">
    <source>
        <dbReference type="ARBA" id="ARBA00068272"/>
    </source>
</evidence>
<dbReference type="Pfam" id="PF01176">
    <property type="entry name" value="eIF-1a"/>
    <property type="match status" value="1"/>
</dbReference>
<evidence type="ECO:0000256" key="2">
    <source>
        <dbReference type="ARBA" id="ARBA00010939"/>
    </source>
</evidence>
<evidence type="ECO:0000313" key="10">
    <source>
        <dbReference type="Proteomes" id="UP001163823"/>
    </source>
</evidence>
<comment type="similarity">
    <text evidence="2">Belongs to the IF-1 family.</text>
</comment>
<dbReference type="Proteomes" id="UP001163823">
    <property type="component" value="Chromosome 1"/>
</dbReference>
<dbReference type="InterPro" id="IPR006196">
    <property type="entry name" value="RNA-binding_domain_S1_IF1"/>
</dbReference>
<evidence type="ECO:0000256" key="4">
    <source>
        <dbReference type="ARBA" id="ARBA00022540"/>
    </source>
</evidence>
<dbReference type="InterPro" id="IPR004368">
    <property type="entry name" value="TIF_IF1"/>
</dbReference>
<dbReference type="AlphaFoldDB" id="A0AAD7QHS3"/>
<proteinExistence type="inferred from homology"/>
<gene>
    <name evidence="9" type="ORF">O6P43_000959</name>
</gene>
<dbReference type="Gene3D" id="2.40.50.140">
    <property type="entry name" value="Nucleic acid-binding proteins"/>
    <property type="match status" value="1"/>
</dbReference>
<name>A0AAD7QHS3_QUISA</name>
<dbReference type="PROSITE" id="PS50832">
    <property type="entry name" value="S1_IF1_TYPE"/>
    <property type="match status" value="1"/>
</dbReference>
<organism evidence="9 10">
    <name type="scientific">Quillaja saponaria</name>
    <name type="common">Soap bark tree</name>
    <dbReference type="NCBI Taxonomy" id="32244"/>
    <lineage>
        <taxon>Eukaryota</taxon>
        <taxon>Viridiplantae</taxon>
        <taxon>Streptophyta</taxon>
        <taxon>Embryophyta</taxon>
        <taxon>Tracheophyta</taxon>
        <taxon>Spermatophyta</taxon>
        <taxon>Magnoliopsida</taxon>
        <taxon>eudicotyledons</taxon>
        <taxon>Gunneridae</taxon>
        <taxon>Pentapetalae</taxon>
        <taxon>rosids</taxon>
        <taxon>fabids</taxon>
        <taxon>Fabales</taxon>
        <taxon>Quillajaceae</taxon>
        <taxon>Quillaja</taxon>
    </lineage>
</organism>
<comment type="function">
    <text evidence="1">One of the essential components for the initiation of protein synthesis. Stabilizes the binding of IF-2 and IF-3 on the 30S subunit to which N-formylmethionyl-tRNA(fMet) subsequently binds. Helps modulate mRNA selection, yielding the 30S pre-initiation complex (PIC). Upon addition of the 50S ribosomal subunit IF-1, IF-2 and IF-3 are released leaving the mature 70S translation initiation complex.</text>
</comment>
<dbReference type="InterPro" id="IPR012340">
    <property type="entry name" value="NA-bd_OB-fold"/>
</dbReference>
<keyword evidence="10" id="KW-1185">Reference proteome</keyword>
<dbReference type="FunFam" id="2.40.50.140:FF:000002">
    <property type="entry name" value="Translation initiation factor IF-1"/>
    <property type="match status" value="1"/>
</dbReference>
<dbReference type="GO" id="GO:0043022">
    <property type="term" value="F:ribosome binding"/>
    <property type="evidence" value="ECO:0007669"/>
    <property type="project" value="TreeGrafter"/>
</dbReference>
<evidence type="ECO:0000313" key="9">
    <source>
        <dbReference type="EMBL" id="KAJ7981735.1"/>
    </source>
</evidence>
<accession>A0AAD7QHS3</accession>
<keyword evidence="5 7" id="KW-0648">Protein biosynthesis</keyword>
<evidence type="ECO:0000256" key="5">
    <source>
        <dbReference type="ARBA" id="ARBA00022917"/>
    </source>
</evidence>
<dbReference type="GO" id="GO:0005829">
    <property type="term" value="C:cytosol"/>
    <property type="evidence" value="ECO:0007669"/>
    <property type="project" value="TreeGrafter"/>
</dbReference>
<evidence type="ECO:0000256" key="1">
    <source>
        <dbReference type="ARBA" id="ARBA00003935"/>
    </source>
</evidence>
<comment type="caution">
    <text evidence="9">The sequence shown here is derived from an EMBL/GenBank/DDBJ whole genome shotgun (WGS) entry which is preliminary data.</text>
</comment>
<dbReference type="GO" id="GO:0003723">
    <property type="term" value="F:RNA binding"/>
    <property type="evidence" value="ECO:0007669"/>
    <property type="project" value="InterPro"/>
</dbReference>
<sequence>MLSSTSLRFRSPYLHSHHLPAKKGPIFPLSLQRTSNRHFQGLSFLRPPLLDSKSPTSPYIQSKSPITDKSSEQKWVHEGLITESLSNGMFRVRLENEDLILGYVSGKIRKNFVRILAGDRVKVEVSRYDSTKGRIVYRLRNPKG</sequence>
<dbReference type="HAMAP" id="MF_00075">
    <property type="entry name" value="IF_1"/>
    <property type="match status" value="1"/>
</dbReference>
<dbReference type="NCBIfam" id="TIGR00008">
    <property type="entry name" value="infA"/>
    <property type="match status" value="1"/>
</dbReference>
<dbReference type="EMBL" id="JARAOO010000001">
    <property type="protein sequence ID" value="KAJ7981735.1"/>
    <property type="molecule type" value="Genomic_DNA"/>
</dbReference>
<evidence type="ECO:0000256" key="7">
    <source>
        <dbReference type="PROSITE-ProRule" id="PRU00181"/>
    </source>
</evidence>
<evidence type="ECO:0000256" key="3">
    <source>
        <dbReference type="ARBA" id="ARBA00011599"/>
    </source>
</evidence>
<dbReference type="SUPFAM" id="SSF50249">
    <property type="entry name" value="Nucleic acid-binding proteins"/>
    <property type="match status" value="1"/>
</dbReference>
<dbReference type="CDD" id="cd04451">
    <property type="entry name" value="S1_IF1"/>
    <property type="match status" value="1"/>
</dbReference>
<dbReference type="GO" id="GO:0003743">
    <property type="term" value="F:translation initiation factor activity"/>
    <property type="evidence" value="ECO:0007669"/>
    <property type="project" value="UniProtKB-UniRule"/>
</dbReference>
<feature type="domain" description="S1-like" evidence="8">
    <location>
        <begin position="78"/>
        <end position="140"/>
    </location>
</feature>